<dbReference type="EMBL" id="JANPWE010000011">
    <property type="protein sequence ID" value="MCR6546752.1"/>
    <property type="molecule type" value="Genomic_DNA"/>
</dbReference>
<evidence type="ECO:0000313" key="2">
    <source>
        <dbReference type="EMBL" id="MCR6546752.1"/>
    </source>
</evidence>
<sequence>MMKLVKNDRGAILVFVAFALVTLFVLGTFLLDISKTDFDISKTQVARVQANYNAESIFNQVMAQLLVDEDKLMALKTIINDLPMGGKASFDLSIPIIAENGGITWPNPKKYVHFTVQKNNPDDITLSTEVTGNYSGKYGKATKNLRVQSRISLADGWILPEDAAIVSGSTIEYKKDTTITGELFEKQPELIPNLDLNQFTSWQSPPLGWSGDLAELAPGNYYCSSPIEFYGTYSGHIVLVFDDSVKLRKDTAINAVEQDNYVDNSLIIITFGDIEIKKENKYSGVYLAPYGSVDIDKAGNFTGTILCKDYFYAKKDFTITYNEELANVFNSFINTTLSYSNINFDIVNWK</sequence>
<dbReference type="Proteomes" id="UP001524944">
    <property type="component" value="Unassembled WGS sequence"/>
</dbReference>
<keyword evidence="1" id="KW-0812">Transmembrane</keyword>
<feature type="transmembrane region" description="Helical" evidence="1">
    <location>
        <begin position="12"/>
        <end position="31"/>
    </location>
</feature>
<gene>
    <name evidence="2" type="ORF">NVS47_14735</name>
</gene>
<dbReference type="RefSeq" id="WP_257914029.1">
    <property type="nucleotide sequence ID" value="NZ_JANPWE010000011.1"/>
</dbReference>
<name>A0ABT1Y792_9FIRM</name>
<reference evidence="2 3" key="1">
    <citation type="submission" date="2022-08" db="EMBL/GenBank/DDBJ databases">
        <title>Proteogenomics of the novel Dehalobacterium formicoaceticum strain EZ94 highlights a key role of methyltransferases during anaerobic dichloromethane degradation.</title>
        <authorList>
            <person name="Wasmund K."/>
        </authorList>
    </citation>
    <scope>NUCLEOTIDE SEQUENCE [LARGE SCALE GENOMIC DNA]</scope>
    <source>
        <strain evidence="2 3">EZ94</strain>
    </source>
</reference>
<comment type="caution">
    <text evidence="2">The sequence shown here is derived from an EMBL/GenBank/DDBJ whole genome shotgun (WGS) entry which is preliminary data.</text>
</comment>
<organism evidence="2 3">
    <name type="scientific">Dehalobacterium formicoaceticum</name>
    <dbReference type="NCBI Taxonomy" id="51515"/>
    <lineage>
        <taxon>Bacteria</taxon>
        <taxon>Bacillati</taxon>
        <taxon>Bacillota</taxon>
        <taxon>Clostridia</taxon>
        <taxon>Eubacteriales</taxon>
        <taxon>Peptococcaceae</taxon>
        <taxon>Dehalobacterium</taxon>
    </lineage>
</organism>
<keyword evidence="3" id="KW-1185">Reference proteome</keyword>
<keyword evidence="1" id="KW-0472">Membrane</keyword>
<accession>A0ABT1Y792</accession>
<protein>
    <recommendedName>
        <fullName evidence="4">Flp pilus-assembly TadG-like N-terminal domain-containing protein</fullName>
    </recommendedName>
</protein>
<keyword evidence="1" id="KW-1133">Transmembrane helix</keyword>
<evidence type="ECO:0000313" key="3">
    <source>
        <dbReference type="Proteomes" id="UP001524944"/>
    </source>
</evidence>
<proteinExistence type="predicted"/>
<evidence type="ECO:0000256" key="1">
    <source>
        <dbReference type="SAM" id="Phobius"/>
    </source>
</evidence>
<evidence type="ECO:0008006" key="4">
    <source>
        <dbReference type="Google" id="ProtNLM"/>
    </source>
</evidence>